<evidence type="ECO:0000256" key="2">
    <source>
        <dbReference type="ARBA" id="ARBA00022771"/>
    </source>
</evidence>
<dbReference type="PANTHER" id="PTHR25462:SF296">
    <property type="entry name" value="MEIOTIC P26, ISOFORM F"/>
    <property type="match status" value="1"/>
</dbReference>
<evidence type="ECO:0000256" key="5">
    <source>
        <dbReference type="SAM" id="Coils"/>
    </source>
</evidence>
<evidence type="ECO:0000313" key="11">
    <source>
        <dbReference type="Proteomes" id="UP000663870"/>
    </source>
</evidence>
<keyword evidence="11" id="KW-1185">Reference proteome</keyword>
<dbReference type="SUPFAM" id="SSF57850">
    <property type="entry name" value="RING/U-box"/>
    <property type="match status" value="1"/>
</dbReference>
<evidence type="ECO:0000313" key="9">
    <source>
        <dbReference type="EMBL" id="CAF1531583.1"/>
    </source>
</evidence>
<evidence type="ECO:0000256" key="4">
    <source>
        <dbReference type="PROSITE-ProRule" id="PRU00024"/>
    </source>
</evidence>
<feature type="domain" description="B box-type" evidence="7">
    <location>
        <begin position="139"/>
        <end position="180"/>
    </location>
</feature>
<dbReference type="PROSITE" id="PS00518">
    <property type="entry name" value="ZF_RING_1"/>
    <property type="match status" value="1"/>
</dbReference>
<dbReference type="EMBL" id="CAJNOL010002824">
    <property type="protein sequence ID" value="CAF1531583.1"/>
    <property type="molecule type" value="Genomic_DNA"/>
</dbReference>
<dbReference type="InterPro" id="IPR018957">
    <property type="entry name" value="Znf_C3HC4_RING-type"/>
</dbReference>
<organism evidence="8 10">
    <name type="scientific">Rotaria sordida</name>
    <dbReference type="NCBI Taxonomy" id="392033"/>
    <lineage>
        <taxon>Eukaryota</taxon>
        <taxon>Metazoa</taxon>
        <taxon>Spiralia</taxon>
        <taxon>Gnathifera</taxon>
        <taxon>Rotifera</taxon>
        <taxon>Eurotatoria</taxon>
        <taxon>Bdelloidea</taxon>
        <taxon>Philodinida</taxon>
        <taxon>Philodinidae</taxon>
        <taxon>Rotaria</taxon>
    </lineage>
</organism>
<dbReference type="Proteomes" id="UP000663870">
    <property type="component" value="Unassembled WGS sequence"/>
</dbReference>
<dbReference type="InterPro" id="IPR047153">
    <property type="entry name" value="TRIM45/56/19-like"/>
</dbReference>
<dbReference type="Gene3D" id="3.30.40.10">
    <property type="entry name" value="Zinc/RING finger domain, C3HC4 (zinc finger)"/>
    <property type="match status" value="1"/>
</dbReference>
<keyword evidence="1" id="KW-0479">Metal-binding</keyword>
<dbReference type="Proteomes" id="UP000663854">
    <property type="component" value="Unassembled WGS sequence"/>
</dbReference>
<gene>
    <name evidence="9" type="ORF">JXQ802_LOCUS42279</name>
    <name evidence="8" type="ORF">PYM288_LOCUS26919</name>
</gene>
<comment type="caution">
    <text evidence="8">The sequence shown here is derived from an EMBL/GenBank/DDBJ whole genome shotgun (WGS) entry which is preliminary data.</text>
</comment>
<dbReference type="PROSITE" id="PS50089">
    <property type="entry name" value="ZF_RING_2"/>
    <property type="match status" value="1"/>
</dbReference>
<dbReference type="Pfam" id="PF00643">
    <property type="entry name" value="zf-B_box"/>
    <property type="match status" value="1"/>
</dbReference>
<evidence type="ECO:0000259" key="7">
    <source>
        <dbReference type="PROSITE" id="PS50119"/>
    </source>
</evidence>
<dbReference type="GO" id="GO:0008270">
    <property type="term" value="F:zinc ion binding"/>
    <property type="evidence" value="ECO:0007669"/>
    <property type="project" value="UniProtKB-KW"/>
</dbReference>
<dbReference type="InterPro" id="IPR017907">
    <property type="entry name" value="Znf_RING_CS"/>
</dbReference>
<dbReference type="PANTHER" id="PTHR25462">
    <property type="entry name" value="BONUS, ISOFORM C-RELATED"/>
    <property type="match status" value="1"/>
</dbReference>
<proteinExistence type="predicted"/>
<evidence type="ECO:0000313" key="8">
    <source>
        <dbReference type="EMBL" id="CAF1241893.1"/>
    </source>
</evidence>
<evidence type="ECO:0000256" key="1">
    <source>
        <dbReference type="ARBA" id="ARBA00022723"/>
    </source>
</evidence>
<dbReference type="EMBL" id="CAJNOH010001687">
    <property type="protein sequence ID" value="CAF1241893.1"/>
    <property type="molecule type" value="Genomic_DNA"/>
</dbReference>
<dbReference type="InterPro" id="IPR013083">
    <property type="entry name" value="Znf_RING/FYVE/PHD"/>
</dbReference>
<feature type="domain" description="RING-type" evidence="6">
    <location>
        <begin position="19"/>
        <end position="56"/>
    </location>
</feature>
<dbReference type="Gene3D" id="3.30.160.60">
    <property type="entry name" value="Classic Zinc Finger"/>
    <property type="match status" value="1"/>
</dbReference>
<dbReference type="CDD" id="cd19757">
    <property type="entry name" value="Bbox1"/>
    <property type="match status" value="1"/>
</dbReference>
<dbReference type="SMART" id="SM00184">
    <property type="entry name" value="RING"/>
    <property type="match status" value="2"/>
</dbReference>
<sequence length="530" mass="61666">MASTTTTISGITVENLVKCAICLDFYNDPRYLPCSHTFCYQCIEKLCTEGIGQCPMRDNTFIRRSIINNLPVNRIAKDLVECIYKSSSSSQTKCDHCKKILSEFICETCSKNFCTICLKLEHDINQFKTHSINIIINENFNQFCPEHIEEKQKYWCNRCQIPVCSDCLLFKHKHRSFITLDNISQTMKIQLHSSAQQLNSTKEILEKLNKKTTEAYHTHYQTHIKIKNHIEQTINQLQALLEERKKYLISTVTKNDAVQQEIIQTQKSNIEDHLKAILIRQLFTKQILKTEDLFQLVKMKNDVINYNQLIQEQCDQLMYGCIFDLQHFTIDSNLSRIQRTLEDLGSLSTETFLTNSIDIRPLLKLSESYGEEKYQEFQGIYAYGYRLHLSVPLTINAILVKVASFNSDLTIYILDHSDVLVQKETIKTSDKHLTTLTWITIPITFQLQHNYYIFVWAQPNAESLSSIAYRDSTHNLRQINQHVSVRSKRAQINKLTNIDINTKINVLYDAFLFDDERNPTVPAIEMILDI</sequence>
<dbReference type="PROSITE" id="PS50119">
    <property type="entry name" value="ZF_BBOX"/>
    <property type="match status" value="2"/>
</dbReference>
<name>A0A814ZG66_9BILA</name>
<dbReference type="AlphaFoldDB" id="A0A814ZG66"/>
<keyword evidence="3" id="KW-0862">Zinc</keyword>
<dbReference type="SUPFAM" id="SSF57845">
    <property type="entry name" value="B-box zinc-binding domain"/>
    <property type="match status" value="1"/>
</dbReference>
<evidence type="ECO:0000256" key="3">
    <source>
        <dbReference type="ARBA" id="ARBA00022833"/>
    </source>
</evidence>
<feature type="coiled-coil region" evidence="5">
    <location>
        <begin position="191"/>
        <end position="250"/>
    </location>
</feature>
<dbReference type="InterPro" id="IPR001841">
    <property type="entry name" value="Znf_RING"/>
</dbReference>
<dbReference type="InterPro" id="IPR000315">
    <property type="entry name" value="Znf_B-box"/>
</dbReference>
<evidence type="ECO:0000313" key="10">
    <source>
        <dbReference type="Proteomes" id="UP000663854"/>
    </source>
</evidence>
<accession>A0A814ZG66</accession>
<keyword evidence="2 4" id="KW-0863">Zinc-finger</keyword>
<dbReference type="SMART" id="SM00336">
    <property type="entry name" value="BBOX"/>
    <property type="match status" value="2"/>
</dbReference>
<reference evidence="8" key="1">
    <citation type="submission" date="2021-02" db="EMBL/GenBank/DDBJ databases">
        <authorList>
            <person name="Nowell W R."/>
        </authorList>
    </citation>
    <scope>NUCLEOTIDE SEQUENCE</scope>
</reference>
<dbReference type="Pfam" id="PF00097">
    <property type="entry name" value="zf-C3HC4"/>
    <property type="match status" value="1"/>
</dbReference>
<feature type="domain" description="B box-type" evidence="7">
    <location>
        <begin position="89"/>
        <end position="135"/>
    </location>
</feature>
<keyword evidence="5" id="KW-0175">Coiled coil</keyword>
<evidence type="ECO:0000259" key="6">
    <source>
        <dbReference type="PROSITE" id="PS50089"/>
    </source>
</evidence>
<protein>
    <submittedName>
        <fullName evidence="8">Uncharacterized protein</fullName>
    </submittedName>
</protein>